<organism evidence="2 3">
    <name type="scientific">Cuscuta campestris</name>
    <dbReference type="NCBI Taxonomy" id="132261"/>
    <lineage>
        <taxon>Eukaryota</taxon>
        <taxon>Viridiplantae</taxon>
        <taxon>Streptophyta</taxon>
        <taxon>Embryophyta</taxon>
        <taxon>Tracheophyta</taxon>
        <taxon>Spermatophyta</taxon>
        <taxon>Magnoliopsida</taxon>
        <taxon>eudicotyledons</taxon>
        <taxon>Gunneridae</taxon>
        <taxon>Pentapetalae</taxon>
        <taxon>asterids</taxon>
        <taxon>lamiids</taxon>
        <taxon>Solanales</taxon>
        <taxon>Convolvulaceae</taxon>
        <taxon>Cuscuteae</taxon>
        <taxon>Cuscuta</taxon>
        <taxon>Cuscuta subgen. Grammica</taxon>
        <taxon>Cuscuta sect. Cleistogrammica</taxon>
    </lineage>
</organism>
<dbReference type="AlphaFoldDB" id="A0A484KGL7"/>
<accession>A0A484KGL7</accession>
<feature type="coiled-coil region" evidence="1">
    <location>
        <begin position="16"/>
        <end position="43"/>
    </location>
</feature>
<protein>
    <recommendedName>
        <fullName evidence="4">Retrotransposon gag domain-containing protein</fullName>
    </recommendedName>
</protein>
<reference evidence="2 3" key="1">
    <citation type="submission" date="2018-04" db="EMBL/GenBank/DDBJ databases">
        <authorList>
            <person name="Vogel A."/>
        </authorList>
    </citation>
    <scope>NUCLEOTIDE SEQUENCE [LARGE SCALE GENOMIC DNA]</scope>
</reference>
<name>A0A484KGL7_9ASTE</name>
<evidence type="ECO:0000313" key="2">
    <source>
        <dbReference type="EMBL" id="VFQ61056.1"/>
    </source>
</evidence>
<proteinExistence type="predicted"/>
<dbReference type="OrthoDB" id="2013610at2759"/>
<keyword evidence="1" id="KW-0175">Coiled coil</keyword>
<dbReference type="EMBL" id="OOIL02000126">
    <property type="protein sequence ID" value="VFQ61056.1"/>
    <property type="molecule type" value="Genomic_DNA"/>
</dbReference>
<sequence length="166" mass="18868">MSTPTPETPAQGAITMDDLLQAINNLSAELQTTKGQVAALAATTHAEPRWNRPPGMGWLPPPKRPHNGGHNTEAIPRMRVEAPRFNGDDPAGWIFWIQNYIDYFLTPDGERLQLVAMLLDYPASDWFRYYQTNNCGTSWEAFLIAVRQRFDPDYYENYIGSLSKLH</sequence>
<evidence type="ECO:0000313" key="3">
    <source>
        <dbReference type="Proteomes" id="UP000595140"/>
    </source>
</evidence>
<evidence type="ECO:0008006" key="4">
    <source>
        <dbReference type="Google" id="ProtNLM"/>
    </source>
</evidence>
<evidence type="ECO:0000256" key="1">
    <source>
        <dbReference type="SAM" id="Coils"/>
    </source>
</evidence>
<gene>
    <name evidence="2" type="ORF">CCAM_LOCUS2832</name>
</gene>
<keyword evidence="3" id="KW-1185">Reference proteome</keyword>
<dbReference type="Proteomes" id="UP000595140">
    <property type="component" value="Unassembled WGS sequence"/>
</dbReference>